<dbReference type="OrthoDB" id="1271679at2"/>
<dbReference type="RefSeq" id="WP_099154004.1">
    <property type="nucleotide sequence ID" value="NZ_PDUD01000038.1"/>
</dbReference>
<dbReference type="Proteomes" id="UP000223913">
    <property type="component" value="Unassembled WGS sequence"/>
</dbReference>
<evidence type="ECO:0000313" key="1">
    <source>
        <dbReference type="EMBL" id="PHN02675.1"/>
    </source>
</evidence>
<keyword evidence="2" id="KW-1185">Reference proteome</keyword>
<dbReference type="AlphaFoldDB" id="A0A2D0N2F3"/>
<evidence type="ECO:0000313" key="2">
    <source>
        <dbReference type="Proteomes" id="UP000223913"/>
    </source>
</evidence>
<name>A0A2D0N2F3_FLAN2</name>
<comment type="caution">
    <text evidence="1">The sequence shown here is derived from an EMBL/GenBank/DDBJ whole genome shotgun (WGS) entry which is preliminary data.</text>
</comment>
<gene>
    <name evidence="1" type="ORF">CRP01_31265</name>
</gene>
<proteinExistence type="predicted"/>
<organism evidence="1 2">
    <name type="scientific">Flavilitoribacter nigricans (strain ATCC 23147 / DSM 23189 / NBRC 102662 / NCIMB 1420 / SS-2)</name>
    <name type="common">Lewinella nigricans</name>
    <dbReference type="NCBI Taxonomy" id="1122177"/>
    <lineage>
        <taxon>Bacteria</taxon>
        <taxon>Pseudomonadati</taxon>
        <taxon>Bacteroidota</taxon>
        <taxon>Saprospiria</taxon>
        <taxon>Saprospirales</taxon>
        <taxon>Lewinellaceae</taxon>
        <taxon>Flavilitoribacter</taxon>
    </lineage>
</organism>
<protein>
    <submittedName>
        <fullName evidence="1">Glyoxalase</fullName>
    </submittedName>
</protein>
<accession>A0A2D0N2F3</accession>
<sequence>MTDRKAIKDLRPEIPAIVASEDYSSAEQFQNECLRPILKFQHELLVAVFQHYIGLRKNKYYELTAPKKQEYIEHSIRQDRQFRNLLIGIILGHFTREEYADYLADEKELRRRLTDLLVQRLQSVSFDDGSSNS</sequence>
<reference evidence="1 2" key="1">
    <citation type="submission" date="2017-10" db="EMBL/GenBank/DDBJ databases">
        <title>The draft genome sequence of Lewinella nigricans NBRC 102662.</title>
        <authorList>
            <person name="Wang K."/>
        </authorList>
    </citation>
    <scope>NUCLEOTIDE SEQUENCE [LARGE SCALE GENOMIC DNA]</scope>
    <source>
        <strain evidence="1 2">NBRC 102662</strain>
    </source>
</reference>
<dbReference type="EMBL" id="PDUD01000038">
    <property type="protein sequence ID" value="PHN02675.1"/>
    <property type="molecule type" value="Genomic_DNA"/>
</dbReference>